<evidence type="ECO:0000256" key="1">
    <source>
        <dbReference type="ARBA" id="ARBA00004651"/>
    </source>
</evidence>
<evidence type="ECO:0000256" key="2">
    <source>
        <dbReference type="ARBA" id="ARBA00022475"/>
    </source>
</evidence>
<evidence type="ECO:0000256" key="3">
    <source>
        <dbReference type="ARBA" id="ARBA00022692"/>
    </source>
</evidence>
<evidence type="ECO:0000256" key="7">
    <source>
        <dbReference type="SAM" id="Phobius"/>
    </source>
</evidence>
<dbReference type="InterPro" id="IPR005598">
    <property type="entry name" value="ATP_synth_I"/>
</dbReference>
<feature type="transmembrane region" description="Helical" evidence="7">
    <location>
        <begin position="112"/>
        <end position="134"/>
    </location>
</feature>
<gene>
    <name evidence="8" type="ORF">CAL13_19235</name>
</gene>
<keyword evidence="9" id="KW-1185">Reference proteome</keyword>
<name>A0A1W6Z6C6_9BORD</name>
<dbReference type="GO" id="GO:0005886">
    <property type="term" value="C:plasma membrane"/>
    <property type="evidence" value="ECO:0007669"/>
    <property type="project" value="UniProtKB-SubCell"/>
</dbReference>
<evidence type="ECO:0000313" key="9">
    <source>
        <dbReference type="Proteomes" id="UP000194139"/>
    </source>
</evidence>
<keyword evidence="3 7" id="KW-0812">Transmembrane</keyword>
<evidence type="ECO:0000313" key="8">
    <source>
        <dbReference type="EMBL" id="ARP88836.1"/>
    </source>
</evidence>
<dbReference type="EMBL" id="CP021109">
    <property type="protein sequence ID" value="ARP88836.1"/>
    <property type="molecule type" value="Genomic_DNA"/>
</dbReference>
<dbReference type="Proteomes" id="UP000194139">
    <property type="component" value="Chromosome"/>
</dbReference>
<feature type="transmembrane region" description="Helical" evidence="7">
    <location>
        <begin position="79"/>
        <end position="100"/>
    </location>
</feature>
<keyword evidence="4 7" id="KW-1133">Transmembrane helix</keyword>
<organism evidence="8 9">
    <name type="scientific">Bordetella genomosp. 9</name>
    <dbReference type="NCBI Taxonomy" id="1416803"/>
    <lineage>
        <taxon>Bacteria</taxon>
        <taxon>Pseudomonadati</taxon>
        <taxon>Pseudomonadota</taxon>
        <taxon>Betaproteobacteria</taxon>
        <taxon>Burkholderiales</taxon>
        <taxon>Alcaligenaceae</taxon>
        <taxon>Bordetella</taxon>
    </lineage>
</organism>
<keyword evidence="2" id="KW-1003">Cell membrane</keyword>
<sequence>MKEEPEKPGGSQGSQYSETPRDARALPTGEARLVLSAEQKAALRTRTSRGLIRAVVAQCVMAVLATVVAWLVAGTAAGLSALVGAGAYLVPNTLFALRLLVDAQRPGRANPFTFFLGEAFKLGMTVLLLWLAVHLGGERIVWPAMLIGLICALKGYVLLLMFGKLS</sequence>
<feature type="transmembrane region" description="Helical" evidence="7">
    <location>
        <begin position="50"/>
        <end position="73"/>
    </location>
</feature>
<feature type="transmembrane region" description="Helical" evidence="7">
    <location>
        <begin position="140"/>
        <end position="162"/>
    </location>
</feature>
<keyword evidence="5 7" id="KW-0472">Membrane</keyword>
<feature type="region of interest" description="Disordered" evidence="6">
    <location>
        <begin position="1"/>
        <end position="22"/>
    </location>
</feature>
<comment type="subcellular location">
    <subcellularLocation>
        <location evidence="1">Cell membrane</location>
        <topology evidence="1">Multi-pass membrane protein</topology>
    </subcellularLocation>
</comment>
<proteinExistence type="predicted"/>
<accession>A0A1W6Z6C6</accession>
<dbReference type="Pfam" id="PF03899">
    <property type="entry name" value="ATP-synt_I"/>
    <property type="match status" value="1"/>
</dbReference>
<reference evidence="8 9" key="1">
    <citation type="submission" date="2017-05" db="EMBL/GenBank/DDBJ databases">
        <title>Complete and WGS of Bordetella genogroups.</title>
        <authorList>
            <person name="Spilker T."/>
            <person name="LiPuma J."/>
        </authorList>
    </citation>
    <scope>NUCLEOTIDE SEQUENCE [LARGE SCALE GENOMIC DNA]</scope>
    <source>
        <strain evidence="8 9">AU17164</strain>
    </source>
</reference>
<dbReference type="AlphaFoldDB" id="A0A1W6Z6C6"/>
<evidence type="ECO:0000256" key="5">
    <source>
        <dbReference type="ARBA" id="ARBA00023136"/>
    </source>
</evidence>
<protein>
    <submittedName>
        <fullName evidence="8">Uncharacterized protein</fullName>
    </submittedName>
</protein>
<evidence type="ECO:0000256" key="4">
    <source>
        <dbReference type="ARBA" id="ARBA00022989"/>
    </source>
</evidence>
<evidence type="ECO:0000256" key="6">
    <source>
        <dbReference type="SAM" id="MobiDB-lite"/>
    </source>
</evidence>